<dbReference type="Proteomes" id="UP001165065">
    <property type="component" value="Unassembled WGS sequence"/>
</dbReference>
<sequence length="465" mass="50350">MDWITAGLCMFAFTAPSACVGVPFSVGQTGTVLAPFVCLVVTFASSLGAYILHYLALKYDCSSLPELGWTLGGDTGRIFGGTIQLGNFLLYMPVALLVCAQALQGALDPKGAWLSGCIDYWILIVSLICLATSQLRSLSNTTALSFISLGCVVWVVFSLIYVVWINEVPDDERNDALLVGNPDMVSSSDSLKGWTNFALGVSTTAWAFVPSFLAVELSNKKVMESPQDFPKAIVLVAILNILVYCGVGVFVTNRWGYDVDDPVMLFHAFPDDDLKSRILNLFWFLACLISYALDSVPLVASCQRAWAPNFDVDNDWSLTGICVYLLISLPSFFSTIVMALFVPSLFCMLAIVTALTVPWVNLIYPAYLHNRNAKRLGKNKIESSSVKLLGDGEEGGLGEDLLVGGGGSMDDNEGELSRKAVLFVLFMGVFLFLICTVAAIGKLGIHELRGPIVVGCNGWTILDID</sequence>
<feature type="transmembrane region" description="Helical" evidence="5">
    <location>
        <begin position="88"/>
        <end position="107"/>
    </location>
</feature>
<dbReference type="AlphaFoldDB" id="A0A9W7G0U5"/>
<evidence type="ECO:0000313" key="8">
    <source>
        <dbReference type="EMBL" id="GMI31304.1"/>
    </source>
</evidence>
<protein>
    <recommendedName>
        <fullName evidence="7">Amino acid transporter transmembrane domain-containing protein</fullName>
    </recommendedName>
</protein>
<dbReference type="OrthoDB" id="40134at2759"/>
<dbReference type="GO" id="GO:0016020">
    <property type="term" value="C:membrane"/>
    <property type="evidence" value="ECO:0007669"/>
    <property type="project" value="UniProtKB-SubCell"/>
</dbReference>
<name>A0A9W7G0U5_9STRA</name>
<keyword evidence="9" id="KW-1185">Reference proteome</keyword>
<dbReference type="InterPro" id="IPR013057">
    <property type="entry name" value="AA_transpt_TM"/>
</dbReference>
<feature type="signal peptide" evidence="6">
    <location>
        <begin position="1"/>
        <end position="19"/>
    </location>
</feature>
<keyword evidence="4 5" id="KW-0472">Membrane</keyword>
<accession>A0A9W7G0U5</accession>
<comment type="subcellular location">
    <subcellularLocation>
        <location evidence="1">Membrane</location>
        <topology evidence="1">Multi-pass membrane protein</topology>
    </subcellularLocation>
</comment>
<dbReference type="PANTHER" id="PTHR22950:SF461">
    <property type="entry name" value="AMINO ACID TRANSPORTER TRANSMEMBRANE DOMAIN-CONTAINING PROTEIN"/>
    <property type="match status" value="1"/>
</dbReference>
<evidence type="ECO:0000259" key="7">
    <source>
        <dbReference type="Pfam" id="PF01490"/>
    </source>
</evidence>
<comment type="caution">
    <text evidence="8">The sequence shown here is derived from an EMBL/GenBank/DDBJ whole genome shotgun (WGS) entry which is preliminary data.</text>
</comment>
<feature type="transmembrane region" description="Helical" evidence="5">
    <location>
        <begin position="321"/>
        <end position="342"/>
    </location>
</feature>
<organism evidence="8 9">
    <name type="scientific">Triparma columacea</name>
    <dbReference type="NCBI Taxonomy" id="722753"/>
    <lineage>
        <taxon>Eukaryota</taxon>
        <taxon>Sar</taxon>
        <taxon>Stramenopiles</taxon>
        <taxon>Ochrophyta</taxon>
        <taxon>Bolidophyceae</taxon>
        <taxon>Parmales</taxon>
        <taxon>Triparmaceae</taxon>
        <taxon>Triparma</taxon>
    </lineage>
</organism>
<feature type="transmembrane region" description="Helical" evidence="5">
    <location>
        <begin position="31"/>
        <end position="52"/>
    </location>
</feature>
<feature type="transmembrane region" description="Helical" evidence="5">
    <location>
        <begin position="281"/>
        <end position="300"/>
    </location>
</feature>
<evidence type="ECO:0000256" key="4">
    <source>
        <dbReference type="ARBA" id="ARBA00023136"/>
    </source>
</evidence>
<reference evidence="9" key="1">
    <citation type="journal article" date="2023" name="Commun. Biol.">
        <title>Genome analysis of Parmales, the sister group of diatoms, reveals the evolutionary specialization of diatoms from phago-mixotrophs to photoautotrophs.</title>
        <authorList>
            <person name="Ban H."/>
            <person name="Sato S."/>
            <person name="Yoshikawa S."/>
            <person name="Yamada K."/>
            <person name="Nakamura Y."/>
            <person name="Ichinomiya M."/>
            <person name="Sato N."/>
            <person name="Blanc-Mathieu R."/>
            <person name="Endo H."/>
            <person name="Kuwata A."/>
            <person name="Ogata H."/>
        </authorList>
    </citation>
    <scope>NUCLEOTIDE SEQUENCE [LARGE SCALE GENOMIC DNA]</scope>
</reference>
<evidence type="ECO:0000256" key="6">
    <source>
        <dbReference type="SAM" id="SignalP"/>
    </source>
</evidence>
<feature type="domain" description="Amino acid transporter transmembrane" evidence="7">
    <location>
        <begin position="17"/>
        <end position="371"/>
    </location>
</feature>
<dbReference type="EMBL" id="BRYA01000007">
    <property type="protein sequence ID" value="GMI31304.1"/>
    <property type="molecule type" value="Genomic_DNA"/>
</dbReference>
<keyword evidence="3 5" id="KW-1133">Transmembrane helix</keyword>
<feature type="transmembrane region" description="Helical" evidence="5">
    <location>
        <begin position="143"/>
        <end position="164"/>
    </location>
</feature>
<keyword evidence="2 5" id="KW-0812">Transmembrane</keyword>
<dbReference type="GO" id="GO:0015179">
    <property type="term" value="F:L-amino acid transmembrane transporter activity"/>
    <property type="evidence" value="ECO:0007669"/>
    <property type="project" value="TreeGrafter"/>
</dbReference>
<feature type="transmembrane region" description="Helical" evidence="5">
    <location>
        <begin position="229"/>
        <end position="251"/>
    </location>
</feature>
<feature type="transmembrane region" description="Helical" evidence="5">
    <location>
        <begin position="348"/>
        <end position="368"/>
    </location>
</feature>
<gene>
    <name evidence="8" type="ORF">TrCOL_g9023</name>
</gene>
<feature type="transmembrane region" description="Helical" evidence="5">
    <location>
        <begin position="113"/>
        <end position="131"/>
    </location>
</feature>
<evidence type="ECO:0000256" key="5">
    <source>
        <dbReference type="SAM" id="Phobius"/>
    </source>
</evidence>
<evidence type="ECO:0000256" key="2">
    <source>
        <dbReference type="ARBA" id="ARBA00022692"/>
    </source>
</evidence>
<dbReference type="PANTHER" id="PTHR22950">
    <property type="entry name" value="AMINO ACID TRANSPORTER"/>
    <property type="match status" value="1"/>
</dbReference>
<feature type="transmembrane region" description="Helical" evidence="5">
    <location>
        <begin position="197"/>
        <end position="217"/>
    </location>
</feature>
<evidence type="ECO:0000256" key="1">
    <source>
        <dbReference type="ARBA" id="ARBA00004141"/>
    </source>
</evidence>
<proteinExistence type="predicted"/>
<feature type="chain" id="PRO_5040842634" description="Amino acid transporter transmembrane domain-containing protein" evidence="6">
    <location>
        <begin position="20"/>
        <end position="465"/>
    </location>
</feature>
<feature type="transmembrane region" description="Helical" evidence="5">
    <location>
        <begin position="420"/>
        <end position="441"/>
    </location>
</feature>
<evidence type="ECO:0000256" key="3">
    <source>
        <dbReference type="ARBA" id="ARBA00022989"/>
    </source>
</evidence>
<dbReference type="Pfam" id="PF01490">
    <property type="entry name" value="Aa_trans"/>
    <property type="match status" value="1"/>
</dbReference>
<keyword evidence="6" id="KW-0732">Signal</keyword>
<evidence type="ECO:0000313" key="9">
    <source>
        <dbReference type="Proteomes" id="UP001165065"/>
    </source>
</evidence>